<dbReference type="CDD" id="cd04301">
    <property type="entry name" value="NAT_SF"/>
    <property type="match status" value="1"/>
</dbReference>
<keyword evidence="5" id="KW-1185">Reference proteome</keyword>
<dbReference type="AlphaFoldDB" id="A0A4D4JC38"/>
<proteinExistence type="predicted"/>
<dbReference type="PROSITE" id="PS51186">
    <property type="entry name" value="GNAT"/>
    <property type="match status" value="1"/>
</dbReference>
<dbReference type="SUPFAM" id="SSF55729">
    <property type="entry name" value="Acyl-CoA N-acyltransferases (Nat)"/>
    <property type="match status" value="1"/>
</dbReference>
<reference evidence="5" key="1">
    <citation type="submission" date="2019-04" db="EMBL/GenBank/DDBJ databases">
        <title>Draft genome sequence of Pseudonocardiaceae bacterium SL3-2-4.</title>
        <authorList>
            <person name="Ningsih F."/>
            <person name="Yokota A."/>
            <person name="Sakai Y."/>
            <person name="Nanatani K."/>
            <person name="Yabe S."/>
            <person name="Oetari A."/>
            <person name="Sjamsuridzal W."/>
        </authorList>
    </citation>
    <scope>NUCLEOTIDE SEQUENCE [LARGE SCALE GENOMIC DNA]</scope>
    <source>
        <strain evidence="5">SL3-2-4</strain>
    </source>
</reference>
<dbReference type="InterPro" id="IPR016181">
    <property type="entry name" value="Acyl_CoA_acyltransferase"/>
</dbReference>
<evidence type="ECO:0000256" key="1">
    <source>
        <dbReference type="ARBA" id="ARBA00022679"/>
    </source>
</evidence>
<dbReference type="InterPro" id="IPR050832">
    <property type="entry name" value="Bact_Acetyltransf"/>
</dbReference>
<dbReference type="GO" id="GO:0016747">
    <property type="term" value="F:acyltransferase activity, transferring groups other than amino-acyl groups"/>
    <property type="evidence" value="ECO:0007669"/>
    <property type="project" value="InterPro"/>
</dbReference>
<evidence type="ECO:0000256" key="2">
    <source>
        <dbReference type="ARBA" id="ARBA00023315"/>
    </source>
</evidence>
<dbReference type="RefSeq" id="WP_137814549.1">
    <property type="nucleotide sequence ID" value="NZ_BJFL01000014.1"/>
</dbReference>
<dbReference type="Proteomes" id="UP000298860">
    <property type="component" value="Unassembled WGS sequence"/>
</dbReference>
<keyword evidence="1 4" id="KW-0808">Transferase</keyword>
<comment type="caution">
    <text evidence="4">The sequence shown here is derived from an EMBL/GenBank/DDBJ whole genome shotgun (WGS) entry which is preliminary data.</text>
</comment>
<name>A0A4D4JC38_9PSEU</name>
<feature type="domain" description="N-acetyltransferase" evidence="3">
    <location>
        <begin position="17"/>
        <end position="183"/>
    </location>
</feature>
<dbReference type="Pfam" id="PF00583">
    <property type="entry name" value="Acetyltransf_1"/>
    <property type="match status" value="1"/>
</dbReference>
<evidence type="ECO:0000313" key="5">
    <source>
        <dbReference type="Proteomes" id="UP000298860"/>
    </source>
</evidence>
<gene>
    <name evidence="4" type="ORF">GTS_31100</name>
</gene>
<organism evidence="4 5">
    <name type="scientific">Gandjariella thermophila</name>
    <dbReference type="NCBI Taxonomy" id="1931992"/>
    <lineage>
        <taxon>Bacteria</taxon>
        <taxon>Bacillati</taxon>
        <taxon>Actinomycetota</taxon>
        <taxon>Actinomycetes</taxon>
        <taxon>Pseudonocardiales</taxon>
        <taxon>Pseudonocardiaceae</taxon>
        <taxon>Gandjariella</taxon>
    </lineage>
</organism>
<dbReference type="InterPro" id="IPR000182">
    <property type="entry name" value="GNAT_dom"/>
</dbReference>
<dbReference type="EMBL" id="BJFL01000014">
    <property type="protein sequence ID" value="GDY31477.1"/>
    <property type="molecule type" value="Genomic_DNA"/>
</dbReference>
<dbReference type="OrthoDB" id="3572254at2"/>
<dbReference type="Gene3D" id="3.40.630.30">
    <property type="match status" value="1"/>
</dbReference>
<protein>
    <submittedName>
        <fullName evidence="4">N-acetyltransferase</fullName>
    </submittedName>
</protein>
<evidence type="ECO:0000313" key="4">
    <source>
        <dbReference type="EMBL" id="GDY31477.1"/>
    </source>
</evidence>
<keyword evidence="2" id="KW-0012">Acyltransferase</keyword>
<accession>A0A4D4JC38</accession>
<sequence length="185" mass="20391">MTDPAQPAQAEVVGGPVRVKAVTSGLIDAFADLWLRVSRAGGAVDFTPDVDPAEVRAAAMFAAAEASDPRSTMLVVWRGTDLVGVAFLERGARRMTEHSGRVVRLMVDPDLQGRGWGARLLDACVEQAREQGIERLFLSARDGTGLPEYYRRRGWREVGRLPRAIRVAPGDERDEVWFHREIQPG</sequence>
<evidence type="ECO:0000259" key="3">
    <source>
        <dbReference type="PROSITE" id="PS51186"/>
    </source>
</evidence>
<dbReference type="PANTHER" id="PTHR43877">
    <property type="entry name" value="AMINOALKYLPHOSPHONATE N-ACETYLTRANSFERASE-RELATED-RELATED"/>
    <property type="match status" value="1"/>
</dbReference>